<organism evidence="4 5">
    <name type="scientific">Tritonibacter multivorans</name>
    <dbReference type="NCBI Taxonomy" id="928856"/>
    <lineage>
        <taxon>Bacteria</taxon>
        <taxon>Pseudomonadati</taxon>
        <taxon>Pseudomonadota</taxon>
        <taxon>Alphaproteobacteria</taxon>
        <taxon>Rhodobacterales</taxon>
        <taxon>Paracoccaceae</taxon>
        <taxon>Tritonibacter</taxon>
    </lineage>
</organism>
<dbReference type="Proteomes" id="UP000052022">
    <property type="component" value="Unassembled WGS sequence"/>
</dbReference>
<dbReference type="Pfam" id="PF00089">
    <property type="entry name" value="Trypsin"/>
    <property type="match status" value="1"/>
</dbReference>
<dbReference type="InterPro" id="IPR001314">
    <property type="entry name" value="Peptidase_S1A"/>
</dbReference>
<evidence type="ECO:0000256" key="1">
    <source>
        <dbReference type="ARBA" id="ARBA00022729"/>
    </source>
</evidence>
<dbReference type="PROSITE" id="PS00134">
    <property type="entry name" value="TRYPSIN_HIS"/>
    <property type="match status" value="1"/>
</dbReference>
<dbReference type="STRING" id="928856.SAMN04488049_11272"/>
<dbReference type="InterPro" id="IPR001254">
    <property type="entry name" value="Trypsin_dom"/>
</dbReference>
<dbReference type="SMART" id="SM00020">
    <property type="entry name" value="Tryp_SPc"/>
    <property type="match status" value="1"/>
</dbReference>
<sequence>MINLFRFLVLFAVLCAGSVWAQSSGLRALTDREDLLGWEAVGRLELNNQGFCTAVLISNDLVLTAAHCVVEKSGSLRPADQIRFRAGLTEHGTLIDRGVSQIVAHEGYDRNDSDRLRRVRNDVALLRLDQIVTSTEADAFAAHDGRRYDSDIFVASFARGREERLSVQRHCRLVAEQEGVLAVDCDLTFGASGAPVFSWTGNRGQVLGVVSAGSTLNGKKIGLVSKLADRLPELKAQLRRAPVVRPKGEVKRIRVGNGGGAFGTNSGGAKFLRVGD</sequence>
<feature type="signal peptide" evidence="2">
    <location>
        <begin position="1"/>
        <end position="21"/>
    </location>
</feature>
<reference evidence="4 5" key="1">
    <citation type="submission" date="2015-09" db="EMBL/GenBank/DDBJ databases">
        <authorList>
            <consortium name="Swine Surveillance"/>
        </authorList>
    </citation>
    <scope>NUCLEOTIDE SEQUENCE [LARGE SCALE GENOMIC DNA]</scope>
    <source>
        <strain evidence="4 5">CECT 7557</strain>
    </source>
</reference>
<gene>
    <name evidence="4" type="ORF">TRM7557_00856</name>
</gene>
<feature type="domain" description="Peptidase S1" evidence="3">
    <location>
        <begin position="14"/>
        <end position="239"/>
    </location>
</feature>
<dbReference type="PRINTS" id="PR00722">
    <property type="entry name" value="CHYMOTRYPSIN"/>
</dbReference>
<dbReference type="InterPro" id="IPR050966">
    <property type="entry name" value="Glutamyl_endopeptidase"/>
</dbReference>
<keyword evidence="1 2" id="KW-0732">Signal</keyword>
<dbReference type="OrthoDB" id="267336at2"/>
<evidence type="ECO:0000313" key="4">
    <source>
        <dbReference type="EMBL" id="CUH76352.1"/>
    </source>
</evidence>
<dbReference type="PANTHER" id="PTHR15462:SF8">
    <property type="entry name" value="SERINE PROTEASE"/>
    <property type="match status" value="1"/>
</dbReference>
<evidence type="ECO:0000259" key="3">
    <source>
        <dbReference type="PROSITE" id="PS50240"/>
    </source>
</evidence>
<dbReference type="AlphaFoldDB" id="A0A0P1GP06"/>
<dbReference type="GO" id="GO:0004252">
    <property type="term" value="F:serine-type endopeptidase activity"/>
    <property type="evidence" value="ECO:0007669"/>
    <property type="project" value="InterPro"/>
</dbReference>
<protein>
    <submittedName>
        <fullName evidence="4">V8-like Glu-specific endopeptidase</fullName>
    </submittedName>
</protein>
<evidence type="ECO:0000313" key="5">
    <source>
        <dbReference type="Proteomes" id="UP000052022"/>
    </source>
</evidence>
<dbReference type="EMBL" id="CYSD01000014">
    <property type="protein sequence ID" value="CUH76352.1"/>
    <property type="molecule type" value="Genomic_DNA"/>
</dbReference>
<keyword evidence="5" id="KW-1185">Reference proteome</keyword>
<dbReference type="InterPro" id="IPR009003">
    <property type="entry name" value="Peptidase_S1_PA"/>
</dbReference>
<dbReference type="Gene3D" id="2.40.10.10">
    <property type="entry name" value="Trypsin-like serine proteases"/>
    <property type="match status" value="2"/>
</dbReference>
<accession>A0A0P1GP06</accession>
<name>A0A0P1GP06_9RHOB</name>
<evidence type="ECO:0000256" key="2">
    <source>
        <dbReference type="SAM" id="SignalP"/>
    </source>
</evidence>
<dbReference type="InterPro" id="IPR043504">
    <property type="entry name" value="Peptidase_S1_PA_chymotrypsin"/>
</dbReference>
<dbReference type="PROSITE" id="PS50240">
    <property type="entry name" value="TRYPSIN_DOM"/>
    <property type="match status" value="1"/>
</dbReference>
<dbReference type="PANTHER" id="PTHR15462">
    <property type="entry name" value="SERINE PROTEASE"/>
    <property type="match status" value="1"/>
</dbReference>
<proteinExistence type="predicted"/>
<dbReference type="InterPro" id="IPR018114">
    <property type="entry name" value="TRYPSIN_HIS"/>
</dbReference>
<dbReference type="SUPFAM" id="SSF50494">
    <property type="entry name" value="Trypsin-like serine proteases"/>
    <property type="match status" value="1"/>
</dbReference>
<feature type="chain" id="PRO_5006063626" evidence="2">
    <location>
        <begin position="22"/>
        <end position="276"/>
    </location>
</feature>
<dbReference type="RefSeq" id="WP_074942080.1">
    <property type="nucleotide sequence ID" value="NZ_CYSD01000014.1"/>
</dbReference>
<dbReference type="GO" id="GO:0006508">
    <property type="term" value="P:proteolysis"/>
    <property type="evidence" value="ECO:0007669"/>
    <property type="project" value="InterPro"/>
</dbReference>